<comment type="pathway">
    <text evidence="1">Lipid metabolism; fatty acid beta-oxidation.</text>
</comment>
<dbReference type="EMBL" id="PHHA01000018">
    <property type="protein sequence ID" value="PJG85185.1"/>
    <property type="molecule type" value="Genomic_DNA"/>
</dbReference>
<dbReference type="SUPFAM" id="SSF52096">
    <property type="entry name" value="ClpP/crotonase"/>
    <property type="match status" value="1"/>
</dbReference>
<proteinExistence type="inferred from homology"/>
<keyword evidence="11" id="KW-0511">Multifunctional enzyme</keyword>
<keyword evidence="6" id="KW-0442">Lipid degradation</keyword>
<dbReference type="InterPro" id="IPR006108">
    <property type="entry name" value="3HC_DH_C"/>
</dbReference>
<evidence type="ECO:0000256" key="6">
    <source>
        <dbReference type="ARBA" id="ARBA00022963"/>
    </source>
</evidence>
<protein>
    <recommendedName>
        <fullName evidence="4">enoyl-CoA hydratase</fullName>
        <ecNumber evidence="4">4.2.1.17</ecNumber>
    </recommendedName>
</protein>
<evidence type="ECO:0000313" key="15">
    <source>
        <dbReference type="EMBL" id="PJG85185.1"/>
    </source>
</evidence>
<sequence length="706" mass="79115">MEQQLVEASAFHFSIQDQIGIVTIDSPNKPYNLLKANFIEALREILGTVLHQQLKGILFVSAKEENFVRGFDLSELEQKNSAELAQFSAQAQEVLREIECLKIPTVAAIHGDCYGLGLELALACNIRVASSDFCTQFALPQVRSGIVPFAGGVWRLTQCVGLKSATELLLTGNKIHAKTALDLGLVHDVVTKNILMSTALSYFTSPQQPHSVLPRTRQWLKQIQSAVEKYPISREYLLERVENKVALKAFDNSPVTESLIKVLKECDAKSMLDAEKNAFVSLFFSEQSRVLRHLEYTTRAMKNQYRQRANVRDVKSVAILGSGFMGAGIAYITAHRANIPVRIKDIHPDGIVKALHWTYSLLQKAVIDGALSVGRMRQQMQLISGGERFIGKSSADMVIEAVYEDLALKQQMVQESEKYYGDNIVFATNTSTLSIAEIASVAKRPDNVIGFHYFNPVSHRKMLEIIPHEETSEQTIATAIHFAIQQGKIPFLVADSPGFFVNRVLTPYLLEAIHCIIDGEAVEFIDRALQEFGFDIGPLMMIDESGLDVLVKSLPRLQEKLGTRFTLHEKIHLLIENDRKGVKNRRGFYLYDKDENRTGVDKSIYHVLEVITSNDLETEQVARRCLLMMLNEAAYCLQENVISSVEEGNVASVLGAFFPSFRGGIYAYMDKIGAKNIVAELLHHVALYGERFTPCEWLIRKAEQEG</sequence>
<evidence type="ECO:0000259" key="13">
    <source>
        <dbReference type="Pfam" id="PF00725"/>
    </source>
</evidence>
<dbReference type="GO" id="GO:0070403">
    <property type="term" value="F:NAD+ binding"/>
    <property type="evidence" value="ECO:0007669"/>
    <property type="project" value="InterPro"/>
</dbReference>
<dbReference type="SUPFAM" id="SSF48179">
    <property type="entry name" value="6-phosphogluconate dehydrogenase C-terminal domain-like"/>
    <property type="match status" value="2"/>
</dbReference>
<dbReference type="Gene3D" id="3.90.226.10">
    <property type="entry name" value="2-enoyl-CoA Hydratase, Chain A, domain 1"/>
    <property type="match status" value="1"/>
</dbReference>
<dbReference type="InterPro" id="IPR001753">
    <property type="entry name" value="Enoyl-CoA_hydra/iso"/>
</dbReference>
<dbReference type="GO" id="GO:0006635">
    <property type="term" value="P:fatty acid beta-oxidation"/>
    <property type="evidence" value="ECO:0007669"/>
    <property type="project" value="UniProtKB-UniPathway"/>
</dbReference>
<dbReference type="AlphaFoldDB" id="A0A2M8S230"/>
<dbReference type="InterPro" id="IPR006180">
    <property type="entry name" value="3-OHacyl-CoA_DH_CS"/>
</dbReference>
<organism evidence="15 16">
    <name type="scientific">Conservatibacter flavescens</name>
    <dbReference type="NCBI Taxonomy" id="28161"/>
    <lineage>
        <taxon>Bacteria</taxon>
        <taxon>Pseudomonadati</taxon>
        <taxon>Pseudomonadota</taxon>
        <taxon>Gammaproteobacteria</taxon>
        <taxon>Pasteurellales</taxon>
        <taxon>Pasteurellaceae</taxon>
        <taxon>Conservatibacter</taxon>
    </lineage>
</organism>
<dbReference type="Pfam" id="PF02737">
    <property type="entry name" value="3HCDH_N"/>
    <property type="match status" value="1"/>
</dbReference>
<comment type="similarity">
    <text evidence="3">In the N-terminal section; belongs to the enoyl-CoA hydratase/isomerase family.</text>
</comment>
<evidence type="ECO:0000256" key="10">
    <source>
        <dbReference type="ARBA" id="ARBA00023239"/>
    </source>
</evidence>
<dbReference type="OrthoDB" id="5389341at2"/>
<evidence type="ECO:0000259" key="14">
    <source>
        <dbReference type="Pfam" id="PF02737"/>
    </source>
</evidence>
<dbReference type="InterPro" id="IPR006176">
    <property type="entry name" value="3-OHacyl-CoA_DH_NAD-bd"/>
</dbReference>
<comment type="similarity">
    <text evidence="2">In the central section; belongs to the 3-hydroxyacyl-CoA dehydrogenase family.</text>
</comment>
<accession>A0A2M8S230</accession>
<gene>
    <name evidence="15" type="ORF">CVP05_07980</name>
</gene>
<evidence type="ECO:0000256" key="8">
    <source>
        <dbReference type="ARBA" id="ARBA00023027"/>
    </source>
</evidence>
<evidence type="ECO:0000256" key="1">
    <source>
        <dbReference type="ARBA" id="ARBA00005005"/>
    </source>
</evidence>
<evidence type="ECO:0000256" key="12">
    <source>
        <dbReference type="ARBA" id="ARBA00049556"/>
    </source>
</evidence>
<dbReference type="InterPro" id="IPR008927">
    <property type="entry name" value="6-PGluconate_DH-like_C_sf"/>
</dbReference>
<evidence type="ECO:0000313" key="16">
    <source>
        <dbReference type="Proteomes" id="UP000229329"/>
    </source>
</evidence>
<dbReference type="SUPFAM" id="SSF51735">
    <property type="entry name" value="NAD(P)-binding Rossmann-fold domains"/>
    <property type="match status" value="1"/>
</dbReference>
<dbReference type="InterPro" id="IPR036291">
    <property type="entry name" value="NAD(P)-bd_dom_sf"/>
</dbReference>
<dbReference type="Proteomes" id="UP000229329">
    <property type="component" value="Unassembled WGS sequence"/>
</dbReference>
<dbReference type="PANTHER" id="PTHR43612">
    <property type="entry name" value="TRIFUNCTIONAL ENZYME SUBUNIT ALPHA"/>
    <property type="match status" value="1"/>
</dbReference>
<dbReference type="Pfam" id="PF00725">
    <property type="entry name" value="3HCDH"/>
    <property type="match status" value="1"/>
</dbReference>
<keyword evidence="7" id="KW-0560">Oxidoreductase</keyword>
<reference evidence="15 16" key="1">
    <citation type="submission" date="2017-11" db="EMBL/GenBank/DDBJ databases">
        <title>Reclassification of Bisgaard taxon 7 as Conservatibacter flavescens gen. nov., sp. nov.</title>
        <authorList>
            <person name="Christensen H."/>
        </authorList>
    </citation>
    <scope>NUCLEOTIDE SEQUENCE [LARGE SCALE GENOMIC DNA]</scope>
    <source>
        <strain evidence="15 16">7_4</strain>
    </source>
</reference>
<dbReference type="PANTHER" id="PTHR43612:SF3">
    <property type="entry name" value="TRIFUNCTIONAL ENZYME SUBUNIT ALPHA, MITOCHONDRIAL"/>
    <property type="match status" value="1"/>
</dbReference>
<dbReference type="PROSITE" id="PS00067">
    <property type="entry name" value="3HCDH"/>
    <property type="match status" value="1"/>
</dbReference>
<dbReference type="Gene3D" id="1.10.1040.50">
    <property type="match status" value="1"/>
</dbReference>
<evidence type="ECO:0000256" key="11">
    <source>
        <dbReference type="ARBA" id="ARBA00023268"/>
    </source>
</evidence>
<dbReference type="Pfam" id="PF00378">
    <property type="entry name" value="ECH_1"/>
    <property type="match status" value="1"/>
</dbReference>
<dbReference type="InterPro" id="IPR050136">
    <property type="entry name" value="FA_oxidation_alpha_subunit"/>
</dbReference>
<dbReference type="EC" id="4.2.1.17" evidence="4"/>
<evidence type="ECO:0000256" key="5">
    <source>
        <dbReference type="ARBA" id="ARBA00022832"/>
    </source>
</evidence>
<comment type="caution">
    <text evidence="15">The sequence shown here is derived from an EMBL/GenBank/DDBJ whole genome shotgun (WGS) entry which is preliminary data.</text>
</comment>
<evidence type="ECO:0000256" key="9">
    <source>
        <dbReference type="ARBA" id="ARBA00023098"/>
    </source>
</evidence>
<feature type="domain" description="3-hydroxyacyl-CoA dehydrogenase NAD binding" evidence="14">
    <location>
        <begin position="316"/>
        <end position="495"/>
    </location>
</feature>
<evidence type="ECO:0000256" key="2">
    <source>
        <dbReference type="ARBA" id="ARBA00007005"/>
    </source>
</evidence>
<dbReference type="CDD" id="cd06558">
    <property type="entry name" value="crotonase-like"/>
    <property type="match status" value="1"/>
</dbReference>
<evidence type="ECO:0000256" key="7">
    <source>
        <dbReference type="ARBA" id="ARBA00023002"/>
    </source>
</evidence>
<evidence type="ECO:0000256" key="3">
    <source>
        <dbReference type="ARBA" id="ARBA00008750"/>
    </source>
</evidence>
<dbReference type="RefSeq" id="WP_100289042.1">
    <property type="nucleotide sequence ID" value="NZ_PHHA01000018.1"/>
</dbReference>
<dbReference type="UniPathway" id="UPA00659"/>
<comment type="catalytic activity">
    <reaction evidence="12">
        <text>a (3S)-3-hydroxyacyl-CoA + NAD(+) = a 3-oxoacyl-CoA + NADH + H(+)</text>
        <dbReference type="Rhea" id="RHEA:22432"/>
        <dbReference type="ChEBI" id="CHEBI:15378"/>
        <dbReference type="ChEBI" id="CHEBI:57318"/>
        <dbReference type="ChEBI" id="CHEBI:57540"/>
        <dbReference type="ChEBI" id="CHEBI:57945"/>
        <dbReference type="ChEBI" id="CHEBI:90726"/>
        <dbReference type="EC" id="1.1.1.35"/>
    </reaction>
</comment>
<keyword evidence="5" id="KW-0276">Fatty acid metabolism</keyword>
<keyword evidence="10" id="KW-0456">Lyase</keyword>
<dbReference type="Gene3D" id="3.40.50.720">
    <property type="entry name" value="NAD(P)-binding Rossmann-like Domain"/>
    <property type="match status" value="1"/>
</dbReference>
<dbReference type="InterPro" id="IPR029045">
    <property type="entry name" value="ClpP/crotonase-like_dom_sf"/>
</dbReference>
<name>A0A2M8S230_9PAST</name>
<dbReference type="FunFam" id="3.40.50.720:FF:000009">
    <property type="entry name" value="Fatty oxidation complex, alpha subunit"/>
    <property type="match status" value="1"/>
</dbReference>
<evidence type="ECO:0000256" key="4">
    <source>
        <dbReference type="ARBA" id="ARBA00012076"/>
    </source>
</evidence>
<keyword evidence="16" id="KW-1185">Reference proteome</keyword>
<feature type="domain" description="3-hydroxyacyl-CoA dehydrogenase C-terminal" evidence="13">
    <location>
        <begin position="498"/>
        <end position="591"/>
    </location>
</feature>
<keyword evidence="8" id="KW-0520">NAD</keyword>
<dbReference type="GO" id="GO:0004300">
    <property type="term" value="F:enoyl-CoA hydratase activity"/>
    <property type="evidence" value="ECO:0007669"/>
    <property type="project" value="UniProtKB-EC"/>
</dbReference>
<keyword evidence="9" id="KW-0443">Lipid metabolism</keyword>
<dbReference type="GO" id="GO:0016509">
    <property type="term" value="F:long-chain (3S)-3-hydroxyacyl-CoA dehydrogenase (NAD+) activity"/>
    <property type="evidence" value="ECO:0007669"/>
    <property type="project" value="TreeGrafter"/>
</dbReference>